<comment type="caution">
    <text evidence="1">The sequence shown here is derived from an EMBL/GenBank/DDBJ whole genome shotgun (WGS) entry which is preliminary data.</text>
</comment>
<sequence>MTNFTMPDPEKVKQTSAKARRAIQEMEIVGLELQTAIDMLEQQSRQQRLERLKSTLKNSN</sequence>
<gene>
    <name evidence="1" type="ORF">ACE1CA_09075</name>
</gene>
<dbReference type="Proteomes" id="UP001576780">
    <property type="component" value="Unassembled WGS sequence"/>
</dbReference>
<reference evidence="1 2" key="1">
    <citation type="submission" date="2024-09" db="EMBL/GenBank/DDBJ databases">
        <title>Floridaenema gen nov. (Aerosakkonemataceae, Aerosakkonematales ord. nov., Cyanobacteria) from benthic tropical and subtropical fresh waters, with the description of four new species.</title>
        <authorList>
            <person name="Moretto J.A."/>
            <person name="Berthold D.E."/>
            <person name="Lefler F.W."/>
            <person name="Huang I.-S."/>
            <person name="Laughinghouse H. IV."/>
        </authorList>
    </citation>
    <scope>NUCLEOTIDE SEQUENCE [LARGE SCALE GENOMIC DNA]</scope>
    <source>
        <strain evidence="1 2">BLCC-F167</strain>
    </source>
</reference>
<evidence type="ECO:0000313" key="2">
    <source>
        <dbReference type="Proteomes" id="UP001576780"/>
    </source>
</evidence>
<proteinExistence type="predicted"/>
<keyword evidence="2" id="KW-1185">Reference proteome</keyword>
<protein>
    <submittedName>
        <fullName evidence="1">Uncharacterized protein</fullName>
    </submittedName>
</protein>
<dbReference type="RefSeq" id="WP_413277100.1">
    <property type="nucleotide sequence ID" value="NZ_JBHFNT010000072.1"/>
</dbReference>
<name>A0ABV4WI75_9CYAN</name>
<organism evidence="1 2">
    <name type="scientific">Floridaenema evergladense BLCC-F167</name>
    <dbReference type="NCBI Taxonomy" id="3153639"/>
    <lineage>
        <taxon>Bacteria</taxon>
        <taxon>Bacillati</taxon>
        <taxon>Cyanobacteriota</taxon>
        <taxon>Cyanophyceae</taxon>
        <taxon>Oscillatoriophycideae</taxon>
        <taxon>Aerosakkonematales</taxon>
        <taxon>Aerosakkonemataceae</taxon>
        <taxon>Floridanema</taxon>
        <taxon>Floridanema evergladense</taxon>
    </lineage>
</organism>
<evidence type="ECO:0000313" key="1">
    <source>
        <dbReference type="EMBL" id="MFB2834671.1"/>
    </source>
</evidence>
<dbReference type="EMBL" id="JBHFNT010000072">
    <property type="protein sequence ID" value="MFB2834671.1"/>
    <property type="molecule type" value="Genomic_DNA"/>
</dbReference>
<accession>A0ABV4WI75</accession>